<keyword evidence="1" id="KW-1133">Transmembrane helix</keyword>
<evidence type="ECO:0000256" key="1">
    <source>
        <dbReference type="SAM" id="Phobius"/>
    </source>
</evidence>
<dbReference type="RefSeq" id="WP_330126538.1">
    <property type="nucleotide sequence ID" value="NZ_JAZDQQ010000032.1"/>
</dbReference>
<dbReference type="Proteomes" id="UP001329505">
    <property type="component" value="Unassembled WGS sequence"/>
</dbReference>
<dbReference type="Pfam" id="PF05106">
    <property type="entry name" value="Phage_holin_3_1"/>
    <property type="match status" value="1"/>
</dbReference>
<feature type="transmembrane region" description="Helical" evidence="1">
    <location>
        <begin position="20"/>
        <end position="38"/>
    </location>
</feature>
<accession>A0ABU7GWJ7</accession>
<organism evidence="2 3">
    <name type="scientific">Pseudomonas soli</name>
    <dbReference type="NCBI Taxonomy" id="1306993"/>
    <lineage>
        <taxon>Bacteria</taxon>
        <taxon>Pseudomonadati</taxon>
        <taxon>Pseudomonadota</taxon>
        <taxon>Gammaproteobacteria</taxon>
        <taxon>Pseudomonadales</taxon>
        <taxon>Pseudomonadaceae</taxon>
        <taxon>Pseudomonas</taxon>
    </lineage>
</organism>
<gene>
    <name evidence="2" type="ORF">V0R55_24665</name>
</gene>
<evidence type="ECO:0000313" key="2">
    <source>
        <dbReference type="EMBL" id="MEE1883361.1"/>
    </source>
</evidence>
<comment type="caution">
    <text evidence="2">The sequence shown here is derived from an EMBL/GenBank/DDBJ whole genome shotgun (WGS) entry which is preliminary data.</text>
</comment>
<keyword evidence="3" id="KW-1185">Reference proteome</keyword>
<evidence type="ECO:0000313" key="3">
    <source>
        <dbReference type="Proteomes" id="UP001329505"/>
    </source>
</evidence>
<dbReference type="NCBIfam" id="TIGR01594">
    <property type="entry name" value="holin_lambda"/>
    <property type="match status" value="1"/>
</dbReference>
<dbReference type="InterPro" id="IPR006481">
    <property type="entry name" value="Phage_lambda_GpS_holin"/>
</dbReference>
<proteinExistence type="predicted"/>
<protein>
    <submittedName>
        <fullName evidence="2">Phage holin, lambda family</fullName>
    </submittedName>
</protein>
<dbReference type="EMBL" id="JAZDQQ010000032">
    <property type="protein sequence ID" value="MEE1883361.1"/>
    <property type="molecule type" value="Genomic_DNA"/>
</dbReference>
<feature type="transmembrane region" description="Helical" evidence="1">
    <location>
        <begin position="45"/>
        <end position="63"/>
    </location>
</feature>
<keyword evidence="1" id="KW-0472">Membrane</keyword>
<keyword evidence="1" id="KW-0812">Transmembrane</keyword>
<reference evidence="2 3" key="1">
    <citation type="submission" date="2024-01" db="EMBL/GenBank/DDBJ databases">
        <title>Unpublished Manusciprt.</title>
        <authorList>
            <person name="Duman M."/>
            <person name="Valdes E.G."/>
            <person name="Ajmi N."/>
            <person name="Altun S."/>
            <person name="Saticioglu I.B."/>
        </authorList>
    </citation>
    <scope>NUCLEOTIDE SEQUENCE [LARGE SCALE GENOMIC DNA]</scope>
    <source>
        <strain evidence="2 3">139P</strain>
    </source>
</reference>
<name>A0ABU7GWJ7_9PSED</name>
<sequence>MPDKPDTWVLLLAWASQHSQTISAGLLALGMAALRIVYRGGTLKDVLIEAPMCVLIVLSLTWGLEFMSWPAYLAQPAGIWVGFIGVKKIASWADRIADARLPKSDAGQ</sequence>